<protein>
    <recommendedName>
        <fullName evidence="1">Enoyl reductase (ER) domain-containing protein</fullName>
    </recommendedName>
</protein>
<dbReference type="InterPro" id="IPR020843">
    <property type="entry name" value="ER"/>
</dbReference>
<dbReference type="InterPro" id="IPR036291">
    <property type="entry name" value="NAD(P)-bd_dom_sf"/>
</dbReference>
<gene>
    <name evidence="2" type="ORF">NDES1114_LOCUS30841</name>
</gene>
<dbReference type="GO" id="GO:0016491">
    <property type="term" value="F:oxidoreductase activity"/>
    <property type="evidence" value="ECO:0007669"/>
    <property type="project" value="InterPro"/>
</dbReference>
<dbReference type="EMBL" id="HBGF01046121">
    <property type="protein sequence ID" value="CAD9147168.1"/>
    <property type="molecule type" value="Transcribed_RNA"/>
</dbReference>
<dbReference type="SMART" id="SM00829">
    <property type="entry name" value="PKS_ER"/>
    <property type="match status" value="1"/>
</dbReference>
<organism evidence="2">
    <name type="scientific">Neobodo designis</name>
    <name type="common">Flagellated protozoan</name>
    <name type="synonym">Bodo designis</name>
    <dbReference type="NCBI Taxonomy" id="312471"/>
    <lineage>
        <taxon>Eukaryota</taxon>
        <taxon>Discoba</taxon>
        <taxon>Euglenozoa</taxon>
        <taxon>Kinetoplastea</taxon>
        <taxon>Metakinetoplastina</taxon>
        <taxon>Neobodonida</taxon>
        <taxon>Neobodo</taxon>
    </lineage>
</organism>
<dbReference type="InterPro" id="IPR050700">
    <property type="entry name" value="YIM1/Zinc_Alcohol_DH_Fams"/>
</dbReference>
<dbReference type="PANTHER" id="PTHR11695">
    <property type="entry name" value="ALCOHOL DEHYDROGENASE RELATED"/>
    <property type="match status" value="1"/>
</dbReference>
<dbReference type="SUPFAM" id="SSF51735">
    <property type="entry name" value="NAD(P)-binding Rossmann-fold domains"/>
    <property type="match status" value="1"/>
</dbReference>
<feature type="domain" description="Enoyl reductase (ER)" evidence="1">
    <location>
        <begin position="36"/>
        <end position="388"/>
    </location>
</feature>
<dbReference type="Pfam" id="PF00107">
    <property type="entry name" value="ADH_zinc_N"/>
    <property type="match status" value="1"/>
</dbReference>
<reference evidence="2" key="1">
    <citation type="submission" date="2021-01" db="EMBL/GenBank/DDBJ databases">
        <authorList>
            <person name="Corre E."/>
            <person name="Pelletier E."/>
            <person name="Niang G."/>
            <person name="Scheremetjew M."/>
            <person name="Finn R."/>
            <person name="Kale V."/>
            <person name="Holt S."/>
            <person name="Cochrane G."/>
            <person name="Meng A."/>
            <person name="Brown T."/>
            <person name="Cohen L."/>
        </authorList>
    </citation>
    <scope>NUCLEOTIDE SEQUENCE</scope>
    <source>
        <strain evidence="2">CCAP 1951/1</strain>
    </source>
</reference>
<dbReference type="SUPFAM" id="SSF50129">
    <property type="entry name" value="GroES-like"/>
    <property type="match status" value="1"/>
</dbReference>
<evidence type="ECO:0000313" key="2">
    <source>
        <dbReference type="EMBL" id="CAD9147168.1"/>
    </source>
</evidence>
<dbReference type="InterPro" id="IPR013149">
    <property type="entry name" value="ADH-like_C"/>
</dbReference>
<sequence>MSSTTPLATAKHENLPETMRAFRLNAYGTNPAEVITEERIPLPSVTEPSLLVKGKPTQILVRVAASALNPLDTKLGSGMAKAVQKCIFPLTPGSDFAGTVVSVPAGVDTDLRVGDRVCGSLDTIPRVAKHGHGTFSEFVAPQAAHVVRLPDSLSFAEGAGIGVVACTVWQSFVGQLGITPPPEGHKVSPAAAGKKILILGGSSTCGIFTTQLARAWGFSDVTVTSTQEALCKSYGATRVVNYRETAPEKQWWNVLKGENFDVLYNAAEGRLGWDKCGNGVLKGCYAGGRYNTLVIDYPEKTFTWGMVGWTVGSVLWRKGISWLGYPAYNLSLDTKIGGPGIAECTALASNGTLRIPVDARGPFPATLDAMHRMWTIQHTNAARGKLVMAWD</sequence>
<proteinExistence type="predicted"/>
<dbReference type="AlphaFoldDB" id="A0A7S1QSV7"/>
<evidence type="ECO:0000259" key="1">
    <source>
        <dbReference type="SMART" id="SM00829"/>
    </source>
</evidence>
<dbReference type="InterPro" id="IPR011032">
    <property type="entry name" value="GroES-like_sf"/>
</dbReference>
<name>A0A7S1QSV7_NEODS</name>
<dbReference type="Pfam" id="PF08240">
    <property type="entry name" value="ADH_N"/>
    <property type="match status" value="1"/>
</dbReference>
<dbReference type="GO" id="GO:0005739">
    <property type="term" value="C:mitochondrion"/>
    <property type="evidence" value="ECO:0007669"/>
    <property type="project" value="TreeGrafter"/>
</dbReference>
<dbReference type="InterPro" id="IPR013154">
    <property type="entry name" value="ADH-like_N"/>
</dbReference>
<dbReference type="CDD" id="cd05289">
    <property type="entry name" value="MDR_like_2"/>
    <property type="match status" value="1"/>
</dbReference>
<dbReference type="PANTHER" id="PTHR11695:SF294">
    <property type="entry name" value="RETICULON-4-INTERACTING PROTEIN 1, MITOCHONDRIAL"/>
    <property type="match status" value="1"/>
</dbReference>
<dbReference type="Gene3D" id="3.40.50.720">
    <property type="entry name" value="NAD(P)-binding Rossmann-like Domain"/>
    <property type="match status" value="1"/>
</dbReference>
<accession>A0A7S1QSV7</accession>
<dbReference type="Gene3D" id="3.90.180.10">
    <property type="entry name" value="Medium-chain alcohol dehydrogenases, catalytic domain"/>
    <property type="match status" value="1"/>
</dbReference>